<keyword evidence="2" id="KW-1185">Reference proteome</keyword>
<comment type="caution">
    <text evidence="1">The sequence shown here is derived from an EMBL/GenBank/DDBJ whole genome shotgun (WGS) entry which is preliminary data.</text>
</comment>
<dbReference type="OrthoDB" id="8454954at2"/>
<name>A0A4R7T100_9ACTN</name>
<organism evidence="1 2">
    <name type="scientific">Kribbella voronezhensis</name>
    <dbReference type="NCBI Taxonomy" id="2512212"/>
    <lineage>
        <taxon>Bacteria</taxon>
        <taxon>Bacillati</taxon>
        <taxon>Actinomycetota</taxon>
        <taxon>Actinomycetes</taxon>
        <taxon>Propionibacteriales</taxon>
        <taxon>Kribbellaceae</taxon>
        <taxon>Kribbella</taxon>
    </lineage>
</organism>
<accession>A0A4R7T100</accession>
<gene>
    <name evidence="1" type="ORF">EV138_7026</name>
</gene>
<protein>
    <submittedName>
        <fullName evidence="1">Uncharacterized protein</fullName>
    </submittedName>
</protein>
<reference evidence="1 2" key="1">
    <citation type="submission" date="2019-03" db="EMBL/GenBank/DDBJ databases">
        <title>Genomic Encyclopedia of Type Strains, Phase III (KMG-III): the genomes of soil and plant-associated and newly described type strains.</title>
        <authorList>
            <person name="Whitman W."/>
        </authorList>
    </citation>
    <scope>NUCLEOTIDE SEQUENCE [LARGE SCALE GENOMIC DNA]</scope>
    <source>
        <strain evidence="1 2">VKM Ac-2575</strain>
    </source>
</reference>
<dbReference type="InterPro" id="IPR057705">
    <property type="entry name" value="DUF7945"/>
</dbReference>
<dbReference type="Pfam" id="PF25656">
    <property type="entry name" value="DUF7945"/>
    <property type="match status" value="1"/>
</dbReference>
<evidence type="ECO:0000313" key="1">
    <source>
        <dbReference type="EMBL" id="TDU84547.1"/>
    </source>
</evidence>
<dbReference type="EMBL" id="SOCE01000002">
    <property type="protein sequence ID" value="TDU84547.1"/>
    <property type="molecule type" value="Genomic_DNA"/>
</dbReference>
<dbReference type="RefSeq" id="WP_133984418.1">
    <property type="nucleotide sequence ID" value="NZ_SOCE01000002.1"/>
</dbReference>
<sequence length="123" mass="14111">MAEVEVPRMRRDVMDSLAVLADREYQERAWVRKEGFKLGQHDDFDYHVHVLYDDTEVLRDPKAAIGSVLLPGDEADRLEALGEVLDRLLEEHGDVDDIAYLRDPRWPEVVRLAGLALAAMVRE</sequence>
<dbReference type="Proteomes" id="UP000295151">
    <property type="component" value="Unassembled WGS sequence"/>
</dbReference>
<dbReference type="AlphaFoldDB" id="A0A4R7T100"/>
<proteinExistence type="predicted"/>
<dbReference type="NCBIfam" id="NF047838">
    <property type="entry name" value="SCO4402_fam"/>
    <property type="match status" value="1"/>
</dbReference>
<evidence type="ECO:0000313" key="2">
    <source>
        <dbReference type="Proteomes" id="UP000295151"/>
    </source>
</evidence>